<comment type="subcellular location">
    <subcellularLocation>
        <location evidence="1">Cell inner membrane</location>
        <topology evidence="1">Single-pass type II membrane protein</topology>
        <orientation evidence="1">Periplasmic side</orientation>
    </subcellularLocation>
</comment>
<reference evidence="12" key="1">
    <citation type="submission" date="2018-05" db="EMBL/GenBank/DDBJ databases">
        <authorList>
            <person name="Lanie J.A."/>
            <person name="Ng W.-L."/>
            <person name="Kazmierczak K.M."/>
            <person name="Andrzejewski T.M."/>
            <person name="Davidsen T.M."/>
            <person name="Wayne K.J."/>
            <person name="Tettelin H."/>
            <person name="Glass J.I."/>
            <person name="Rusch D."/>
            <person name="Podicherti R."/>
            <person name="Tsui H.-C.T."/>
            <person name="Winkler M.E."/>
        </authorList>
    </citation>
    <scope>NUCLEOTIDE SEQUENCE</scope>
</reference>
<dbReference type="InterPro" id="IPR027304">
    <property type="entry name" value="Trigger_fact/SurA_dom_sf"/>
</dbReference>
<evidence type="ECO:0000256" key="4">
    <source>
        <dbReference type="ARBA" id="ARBA00022692"/>
    </source>
</evidence>
<keyword evidence="6" id="KW-0472">Membrane</keyword>
<evidence type="ECO:0000256" key="7">
    <source>
        <dbReference type="ARBA" id="ARBA00023186"/>
    </source>
</evidence>
<accession>A0A381MYB2</accession>
<dbReference type="PANTHER" id="PTHR47529:SF1">
    <property type="entry name" value="PERIPLASMIC CHAPERONE PPID"/>
    <property type="match status" value="1"/>
</dbReference>
<dbReference type="PROSITE" id="PS50198">
    <property type="entry name" value="PPIC_PPIASE_2"/>
    <property type="match status" value="1"/>
</dbReference>
<evidence type="ECO:0000256" key="3">
    <source>
        <dbReference type="ARBA" id="ARBA00022519"/>
    </source>
</evidence>
<evidence type="ECO:0000256" key="5">
    <source>
        <dbReference type="ARBA" id="ARBA00022989"/>
    </source>
</evidence>
<keyword evidence="2" id="KW-1003">Cell membrane</keyword>
<dbReference type="AlphaFoldDB" id="A0A381MYB2"/>
<organism evidence="12">
    <name type="scientific">marine metagenome</name>
    <dbReference type="NCBI Taxonomy" id="408172"/>
    <lineage>
        <taxon>unclassified sequences</taxon>
        <taxon>metagenomes</taxon>
        <taxon>ecological metagenomes</taxon>
    </lineage>
</organism>
<dbReference type="Gene3D" id="3.10.50.40">
    <property type="match status" value="2"/>
</dbReference>
<dbReference type="Gene3D" id="1.10.4030.10">
    <property type="entry name" value="Porin chaperone SurA, peptide-binding domain"/>
    <property type="match status" value="1"/>
</dbReference>
<sequence length="611" mass="68956">MAMMTTLRNRMHVVLWSLLVLFLLSMTVGGLVGGANIIDQLLGRVNPAEAIGSVNGDLITPDQFNQAYNIRIETLRNAGTEISDQHIDGTREEVWNAFVEERLTEQAIDDLGIIVTDDEILYHLENNPPLDIQRIFLVNNEFDEERYRQALNTPGMLDWAPIEAWMRDFYIPRFKLQQYINMSAIVSEEEIRQEFIKRNTDYTISALHITTSAVEDQVNVPTEEELKANYKSRMDDFEQDEQRHLSYVSWAKTPISEDTLRIYNEAKTIIDQAKSGKDFSTLANLNTQDPGNQISPDSGRGGDLGWFGTGQMVGPFEEAAFGAKQGDIVGPVLSQFGYHIIKVDSIRSQESGEKQVKARHILLNIDLGPSTGSDLRRRATLFTYDAQDYGFPAALDSHNVHASRANSIGEKDMFLSGLGVFRSAVRWAYNAEIESISDPMESDDYYAVFILDSITPAGIASFENVRTQVYAAISRDKENEEAEKLAFALKDQVDVGATFESLKKDNDKLELVPSDTKKLNNSFISLGKSNHLIGALLNAKAGDLIGPVKTYRGYGLIKVNVVGNFDSTIWNIQQELVQQDLIRQKQNRLYRDWMADLKKEAKIVDNRKYYF</sequence>
<evidence type="ECO:0000256" key="8">
    <source>
        <dbReference type="ARBA" id="ARBA00038408"/>
    </source>
</evidence>
<dbReference type="Pfam" id="PF13623">
    <property type="entry name" value="SurA_N_2"/>
    <property type="match status" value="1"/>
</dbReference>
<keyword evidence="7" id="KW-0143">Chaperone</keyword>
<dbReference type="GO" id="GO:0005886">
    <property type="term" value="C:plasma membrane"/>
    <property type="evidence" value="ECO:0007669"/>
    <property type="project" value="UniProtKB-SubCell"/>
</dbReference>
<keyword evidence="5" id="KW-1133">Transmembrane helix</keyword>
<dbReference type="SUPFAM" id="SSF109998">
    <property type="entry name" value="Triger factor/SurA peptide-binding domain-like"/>
    <property type="match status" value="1"/>
</dbReference>
<evidence type="ECO:0000256" key="2">
    <source>
        <dbReference type="ARBA" id="ARBA00022475"/>
    </source>
</evidence>
<keyword evidence="3" id="KW-0997">Cell inner membrane</keyword>
<evidence type="ECO:0000256" key="9">
    <source>
        <dbReference type="ARBA" id="ARBA00040743"/>
    </source>
</evidence>
<evidence type="ECO:0000259" key="11">
    <source>
        <dbReference type="PROSITE" id="PS50198"/>
    </source>
</evidence>
<dbReference type="Pfam" id="PF00639">
    <property type="entry name" value="Rotamase"/>
    <property type="match status" value="1"/>
</dbReference>
<dbReference type="SUPFAM" id="SSF54534">
    <property type="entry name" value="FKBP-like"/>
    <property type="match status" value="1"/>
</dbReference>
<proteinExistence type="inferred from homology"/>
<evidence type="ECO:0000256" key="1">
    <source>
        <dbReference type="ARBA" id="ARBA00004382"/>
    </source>
</evidence>
<dbReference type="InterPro" id="IPR000297">
    <property type="entry name" value="PPIase_PpiC"/>
</dbReference>
<gene>
    <name evidence="12" type="ORF">METZ01_LOCUS141</name>
</gene>
<evidence type="ECO:0000256" key="6">
    <source>
        <dbReference type="ARBA" id="ARBA00023136"/>
    </source>
</evidence>
<dbReference type="InterPro" id="IPR046357">
    <property type="entry name" value="PPIase_dom_sf"/>
</dbReference>
<name>A0A381MYB2_9ZZZZ</name>
<protein>
    <recommendedName>
        <fullName evidence="9">Periplasmic chaperone PpiD</fullName>
    </recommendedName>
    <alternativeName>
        <fullName evidence="10">Periplasmic folding chaperone</fullName>
    </alternativeName>
</protein>
<dbReference type="PANTHER" id="PTHR47529">
    <property type="entry name" value="PEPTIDYL-PROLYL CIS-TRANS ISOMERASE D"/>
    <property type="match status" value="1"/>
</dbReference>
<comment type="similarity">
    <text evidence="8">Belongs to the PpiD chaperone family.</text>
</comment>
<feature type="domain" description="PpiC" evidence="11">
    <location>
        <begin position="240"/>
        <end position="345"/>
    </location>
</feature>
<keyword evidence="4" id="KW-0812">Transmembrane</keyword>
<dbReference type="InterPro" id="IPR052029">
    <property type="entry name" value="PpiD_chaperone"/>
</dbReference>
<dbReference type="GO" id="GO:0003755">
    <property type="term" value="F:peptidyl-prolyl cis-trans isomerase activity"/>
    <property type="evidence" value="ECO:0007669"/>
    <property type="project" value="InterPro"/>
</dbReference>
<evidence type="ECO:0000313" key="12">
    <source>
        <dbReference type="EMBL" id="SUZ47287.1"/>
    </source>
</evidence>
<evidence type="ECO:0000256" key="10">
    <source>
        <dbReference type="ARBA" id="ARBA00042775"/>
    </source>
</evidence>
<dbReference type="EMBL" id="UINC01000008">
    <property type="protein sequence ID" value="SUZ47287.1"/>
    <property type="molecule type" value="Genomic_DNA"/>
</dbReference>